<evidence type="ECO:0000313" key="2">
    <source>
        <dbReference type="Proteomes" id="UP000018948"/>
    </source>
</evidence>
<proteinExistence type="predicted"/>
<sequence>MPPREPYLNRSLTRRVLLCHSSVEEAFEANTAQAKRWRLLLLLEEEFLLEGKLRSD</sequence>
<gene>
    <name evidence="1" type="ORF">F442_03869</name>
</gene>
<reference evidence="1 2" key="1">
    <citation type="submission" date="2013-11" db="EMBL/GenBank/DDBJ databases">
        <title>The Genome Sequence of Phytophthora parasitica P10297.</title>
        <authorList>
            <consortium name="The Broad Institute Genomics Platform"/>
            <person name="Russ C."/>
            <person name="Tyler B."/>
            <person name="Panabieres F."/>
            <person name="Shan W."/>
            <person name="Tripathy S."/>
            <person name="Grunwald N."/>
            <person name="Machado M."/>
            <person name="Johnson C.S."/>
            <person name="Walker B."/>
            <person name="Young S.K."/>
            <person name="Zeng Q."/>
            <person name="Gargeya S."/>
            <person name="Fitzgerald M."/>
            <person name="Haas B."/>
            <person name="Abouelleil A."/>
            <person name="Allen A.W."/>
            <person name="Alvarado L."/>
            <person name="Arachchi H.M."/>
            <person name="Berlin A.M."/>
            <person name="Chapman S.B."/>
            <person name="Gainer-Dewar J."/>
            <person name="Goldberg J."/>
            <person name="Griggs A."/>
            <person name="Gujja S."/>
            <person name="Hansen M."/>
            <person name="Howarth C."/>
            <person name="Imamovic A."/>
            <person name="Ireland A."/>
            <person name="Larimer J."/>
            <person name="McCowan C."/>
            <person name="Murphy C."/>
            <person name="Pearson M."/>
            <person name="Poon T.W."/>
            <person name="Priest M."/>
            <person name="Roberts A."/>
            <person name="Saif S."/>
            <person name="Shea T."/>
            <person name="Sisk P."/>
            <person name="Sykes S."/>
            <person name="Wortman J."/>
            <person name="Nusbaum C."/>
            <person name="Birren B."/>
        </authorList>
    </citation>
    <scope>NUCLEOTIDE SEQUENCE [LARGE SCALE GENOMIC DNA]</scope>
    <source>
        <strain evidence="1 2">P10297</strain>
    </source>
</reference>
<dbReference type="AlphaFoldDB" id="W2ZXD7"/>
<evidence type="ECO:0000313" key="1">
    <source>
        <dbReference type="EMBL" id="ETP50914.1"/>
    </source>
</evidence>
<comment type="caution">
    <text evidence="1">The sequence shown here is derived from an EMBL/GenBank/DDBJ whole genome shotgun (WGS) entry which is preliminary data.</text>
</comment>
<name>W2ZXD7_PHYNI</name>
<organism evidence="1 2">
    <name type="scientific">Phytophthora nicotianae P10297</name>
    <dbReference type="NCBI Taxonomy" id="1317064"/>
    <lineage>
        <taxon>Eukaryota</taxon>
        <taxon>Sar</taxon>
        <taxon>Stramenopiles</taxon>
        <taxon>Oomycota</taxon>
        <taxon>Peronosporomycetes</taxon>
        <taxon>Peronosporales</taxon>
        <taxon>Peronosporaceae</taxon>
        <taxon>Phytophthora</taxon>
    </lineage>
</organism>
<accession>W2ZXD7</accession>
<dbReference type="Proteomes" id="UP000018948">
    <property type="component" value="Unassembled WGS sequence"/>
</dbReference>
<protein>
    <submittedName>
        <fullName evidence="1">Uncharacterized protein</fullName>
    </submittedName>
</protein>
<dbReference type="EMBL" id="ANIY01000888">
    <property type="protein sequence ID" value="ETP50914.1"/>
    <property type="molecule type" value="Genomic_DNA"/>
</dbReference>